<dbReference type="Gene3D" id="3.20.20.80">
    <property type="entry name" value="Glycosidases"/>
    <property type="match status" value="1"/>
</dbReference>
<dbReference type="GO" id="GO:0046373">
    <property type="term" value="P:L-arabinose metabolic process"/>
    <property type="evidence" value="ECO:0007669"/>
    <property type="project" value="InterPro"/>
</dbReference>
<comment type="similarity">
    <text evidence="3">Belongs to the glycosyl hydrolase 51 family.</text>
</comment>
<evidence type="ECO:0000256" key="3">
    <source>
        <dbReference type="ARBA" id="ARBA00007186"/>
    </source>
</evidence>
<feature type="domain" description="Alpha-L-arabinofuranosidase C-terminal" evidence="9">
    <location>
        <begin position="450"/>
        <end position="633"/>
    </location>
</feature>
<evidence type="ECO:0000256" key="8">
    <source>
        <dbReference type="SAM" id="SignalP"/>
    </source>
</evidence>
<feature type="chain" id="PRO_5017009115" description="non-reducing end alpha-L-arabinofuranosidase" evidence="8">
    <location>
        <begin position="25"/>
        <end position="640"/>
    </location>
</feature>
<dbReference type="InterPro" id="IPR013780">
    <property type="entry name" value="Glyco_hydro_b"/>
</dbReference>
<evidence type="ECO:0000313" key="10">
    <source>
        <dbReference type="EMBL" id="RDB27701.1"/>
    </source>
</evidence>
<keyword evidence="11" id="KW-1185">Reference proteome</keyword>
<proteinExistence type="inferred from homology"/>
<dbReference type="EMBL" id="LUEZ02000014">
    <property type="protein sequence ID" value="RDB27701.1"/>
    <property type="molecule type" value="Genomic_DNA"/>
</dbReference>
<sequence length="640" mass="69810">MVQRSRLLDALGLVVFFIAGACRADTTVAVNPTSHHTVPTTLWGQTYEEVNSGDGGLYAELLQNRAFQKVTPNTQEALVGWHSINGANINVIADPIPVSPFLPNALQVTFPPNRFGLIGFGNEGFYGLKVDTALTYKASFYYRFPTATSYRGNAVIGFQTVSGLSLGSVTAPISGAQTTWTQVSVSVTPAQVAFNNNNYFNVVFDAGAVAGQTINFAMLSLFPPTYRNRANGVRLDIATAIAENRPGFFRFPGGKNLGTTIDTRWQWNTTVGALLDRPGRVGAWGYTNTDGLGLFEFLQFSEDIGASPIMGVWSGLALDGSSIEEKDLGPYIQQAIDQINFAIGPTSTVQGMLRATLGHSAPFPLTYIEIGNEDLLSSDTYVYRWRYFTTVLSQNFPQLRYIATSNANDPVVAPDPTHWDVHAYKTPSWFAKNSFFYDSFQRNGTLYLEGEYAVVDNDIQATHDRLLYPTLQGSLGEAAFMTGLERNSDIVFGAAYSPLLNNVANTQWTPNLLSFDVNNVYRSTSFYVQKLFATNRGQLYYSSTLPNPGGTLFWSVTQESSTWVMKIVNTADSPDNITFLLPVAVRQGTSTVMKGAATDSNTPANPNLVAPVISSLVLSVASKQLTYAVPSLSLTVIRIT</sequence>
<feature type="signal peptide" evidence="8">
    <location>
        <begin position="1"/>
        <end position="24"/>
    </location>
</feature>
<dbReference type="PANTHER" id="PTHR31776">
    <property type="entry name" value="ALPHA-L-ARABINOFURANOSIDASE 1"/>
    <property type="match status" value="1"/>
</dbReference>
<evidence type="ECO:0000259" key="9">
    <source>
        <dbReference type="SMART" id="SM00813"/>
    </source>
</evidence>
<name>A0A369JZB1_HYPMA</name>
<dbReference type="PANTHER" id="PTHR31776:SF0">
    <property type="entry name" value="ALPHA-L-ARABINOFURANOSIDASE 1"/>
    <property type="match status" value="1"/>
</dbReference>
<protein>
    <recommendedName>
        <fullName evidence="4">non-reducing end alpha-L-arabinofuranosidase</fullName>
        <ecNumber evidence="4">3.2.1.55</ecNumber>
    </recommendedName>
</protein>
<dbReference type="InterPro" id="IPR017853">
    <property type="entry name" value="GH"/>
</dbReference>
<comment type="pathway">
    <text evidence="2">Glycan metabolism; L-arabinan degradation.</text>
</comment>
<dbReference type="STRING" id="39966.A0A369JZB1"/>
<dbReference type="EC" id="3.2.1.55" evidence="4"/>
<dbReference type="Proteomes" id="UP000076154">
    <property type="component" value="Unassembled WGS sequence"/>
</dbReference>
<comment type="caution">
    <text evidence="10">The sequence shown here is derived from an EMBL/GenBank/DDBJ whole genome shotgun (WGS) entry which is preliminary data.</text>
</comment>
<dbReference type="Gene3D" id="2.60.40.1180">
    <property type="entry name" value="Golgi alpha-mannosidase II"/>
    <property type="match status" value="1"/>
</dbReference>
<comment type="catalytic activity">
    <reaction evidence="1">
        <text>Hydrolysis of terminal non-reducing alpha-L-arabinofuranoside residues in alpha-L-arabinosides.</text>
        <dbReference type="EC" id="3.2.1.55"/>
    </reaction>
</comment>
<dbReference type="InParanoid" id="A0A369JZB1"/>
<reference evidence="10" key="1">
    <citation type="submission" date="2018-04" db="EMBL/GenBank/DDBJ databases">
        <title>Whole genome sequencing of Hypsizygus marmoreus.</title>
        <authorList>
            <person name="Choi I.-G."/>
            <person name="Min B."/>
            <person name="Kim J.-G."/>
            <person name="Kim S."/>
            <person name="Oh Y.-L."/>
            <person name="Kong W.-S."/>
            <person name="Park H."/>
            <person name="Jeong J."/>
            <person name="Song E.-S."/>
        </authorList>
    </citation>
    <scope>NUCLEOTIDE SEQUENCE [LARGE SCALE GENOMIC DNA]</scope>
    <source>
        <strain evidence="10">51987-8</strain>
    </source>
</reference>
<dbReference type="OrthoDB" id="406864at2759"/>
<dbReference type="Pfam" id="PF06964">
    <property type="entry name" value="Alpha-L-AF_C"/>
    <property type="match status" value="1"/>
</dbReference>
<dbReference type="Pfam" id="PF22848">
    <property type="entry name" value="ASD1_dom"/>
    <property type="match status" value="1"/>
</dbReference>
<evidence type="ECO:0000313" key="11">
    <source>
        <dbReference type="Proteomes" id="UP000076154"/>
    </source>
</evidence>
<accession>A0A369JZB1</accession>
<dbReference type="SUPFAM" id="SSF51445">
    <property type="entry name" value="(Trans)glycosidases"/>
    <property type="match status" value="1"/>
</dbReference>
<evidence type="ECO:0000256" key="1">
    <source>
        <dbReference type="ARBA" id="ARBA00001462"/>
    </source>
</evidence>
<dbReference type="SMART" id="SM00813">
    <property type="entry name" value="Alpha-L-AF_C"/>
    <property type="match status" value="1"/>
</dbReference>
<dbReference type="PROSITE" id="PS51257">
    <property type="entry name" value="PROKAR_LIPOPROTEIN"/>
    <property type="match status" value="1"/>
</dbReference>
<dbReference type="UniPathway" id="UPA00667"/>
<evidence type="ECO:0000256" key="5">
    <source>
        <dbReference type="ARBA" id="ARBA00022729"/>
    </source>
</evidence>
<dbReference type="GO" id="GO:0046556">
    <property type="term" value="F:alpha-L-arabinofuranosidase activity"/>
    <property type="evidence" value="ECO:0007669"/>
    <property type="project" value="UniProtKB-EC"/>
</dbReference>
<dbReference type="AlphaFoldDB" id="A0A369JZB1"/>
<organism evidence="10 11">
    <name type="scientific">Hypsizygus marmoreus</name>
    <name type="common">White beech mushroom</name>
    <name type="synonym">Agaricus marmoreus</name>
    <dbReference type="NCBI Taxonomy" id="39966"/>
    <lineage>
        <taxon>Eukaryota</taxon>
        <taxon>Fungi</taxon>
        <taxon>Dikarya</taxon>
        <taxon>Basidiomycota</taxon>
        <taxon>Agaricomycotina</taxon>
        <taxon>Agaricomycetes</taxon>
        <taxon>Agaricomycetidae</taxon>
        <taxon>Agaricales</taxon>
        <taxon>Tricholomatineae</taxon>
        <taxon>Lyophyllaceae</taxon>
        <taxon>Hypsizygus</taxon>
    </lineage>
</organism>
<dbReference type="InterPro" id="IPR051563">
    <property type="entry name" value="Glycosyl_Hydrolase_51"/>
</dbReference>
<dbReference type="InterPro" id="IPR010720">
    <property type="entry name" value="Alpha-L-AF_C"/>
</dbReference>
<keyword evidence="6" id="KW-0378">Hydrolase</keyword>
<evidence type="ECO:0000256" key="6">
    <source>
        <dbReference type="ARBA" id="ARBA00022801"/>
    </source>
</evidence>
<evidence type="ECO:0000256" key="7">
    <source>
        <dbReference type="ARBA" id="ARBA00023180"/>
    </source>
</evidence>
<dbReference type="InterPro" id="IPR055235">
    <property type="entry name" value="ASD1_cat"/>
</dbReference>
<evidence type="ECO:0000256" key="4">
    <source>
        <dbReference type="ARBA" id="ARBA00012670"/>
    </source>
</evidence>
<gene>
    <name evidence="10" type="primary">abfA_1</name>
    <name evidence="10" type="ORF">Hypma_003279</name>
</gene>
<keyword evidence="5 8" id="KW-0732">Signal</keyword>
<keyword evidence="7" id="KW-0325">Glycoprotein</keyword>
<dbReference type="GO" id="GO:0031222">
    <property type="term" value="P:arabinan catabolic process"/>
    <property type="evidence" value="ECO:0007669"/>
    <property type="project" value="UniProtKB-UniPathway"/>
</dbReference>
<evidence type="ECO:0000256" key="2">
    <source>
        <dbReference type="ARBA" id="ARBA00004834"/>
    </source>
</evidence>